<organism evidence="1 2">
    <name type="scientific">Paraclostridium sordellii</name>
    <name type="common">Clostridium sordellii</name>
    <dbReference type="NCBI Taxonomy" id="1505"/>
    <lineage>
        <taxon>Bacteria</taxon>
        <taxon>Bacillati</taxon>
        <taxon>Bacillota</taxon>
        <taxon>Clostridia</taxon>
        <taxon>Peptostreptococcales</taxon>
        <taxon>Peptostreptococcaceae</taxon>
        <taxon>Paraclostridium</taxon>
    </lineage>
</organism>
<dbReference type="EMBL" id="CEKZ01000003">
    <property type="protein sequence ID" value="CEQ03480.1"/>
    <property type="molecule type" value="Genomic_DNA"/>
</dbReference>
<name>A0A0A8VPV2_PARSO</name>
<proteinExistence type="predicted"/>
<protein>
    <submittedName>
        <fullName evidence="1">Protein of uncharacterized function (DUF2922)</fullName>
    </submittedName>
</protein>
<dbReference type="AlphaFoldDB" id="A0A0A8VPV2"/>
<gene>
    <name evidence="1" type="ORF">R28058_12131</name>
</gene>
<dbReference type="RefSeq" id="WP_055341798.1">
    <property type="nucleotide sequence ID" value="NZ_CDLJ01000002.1"/>
</dbReference>
<dbReference type="InterPro" id="IPR021321">
    <property type="entry name" value="DUF2922"/>
</dbReference>
<evidence type="ECO:0000313" key="2">
    <source>
        <dbReference type="Proteomes" id="UP000049127"/>
    </source>
</evidence>
<dbReference type="OrthoDB" id="9795264at2"/>
<sequence length="76" mass="8460">METKKRLVMTFLTGVQRKTSIIIDDPKEDITEAEIVAAMNLIVEKNIFAPYGSNLIDTVEAKIVVTDTSEYDLVVA</sequence>
<accession>A0A0A8VPV2</accession>
<evidence type="ECO:0000313" key="1">
    <source>
        <dbReference type="EMBL" id="CEQ03480.1"/>
    </source>
</evidence>
<dbReference type="Pfam" id="PF11148">
    <property type="entry name" value="DUF2922"/>
    <property type="match status" value="1"/>
</dbReference>
<reference evidence="1 2" key="1">
    <citation type="submission" date="2015-01" db="EMBL/GenBank/DDBJ databases">
        <authorList>
            <person name="Aslett A.Martin."/>
            <person name="De Silva Nishadi"/>
        </authorList>
    </citation>
    <scope>NUCLEOTIDE SEQUENCE [LARGE SCALE GENOMIC DNA]</scope>
    <source>
        <strain evidence="1 2">R28058</strain>
    </source>
</reference>
<dbReference type="Proteomes" id="UP000049127">
    <property type="component" value="Unassembled WGS sequence"/>
</dbReference>